<keyword evidence="8 13" id="KW-0418">Kinase</keyword>
<dbReference type="SUPFAM" id="SSF158472">
    <property type="entry name" value="HAMP domain-like"/>
    <property type="match status" value="1"/>
</dbReference>
<keyword evidence="10" id="KW-0812">Transmembrane</keyword>
<keyword evidence="7" id="KW-0547">Nucleotide-binding</keyword>
<protein>
    <recommendedName>
        <fullName evidence="3">histidine kinase</fullName>
        <ecNumber evidence="3">2.7.13.3</ecNumber>
    </recommendedName>
</protein>
<dbReference type="OrthoDB" id="9804645at2"/>
<dbReference type="AlphaFoldDB" id="A0A1M7HC60"/>
<evidence type="ECO:0000256" key="9">
    <source>
        <dbReference type="ARBA" id="ARBA00022840"/>
    </source>
</evidence>
<dbReference type="InterPro" id="IPR003660">
    <property type="entry name" value="HAMP_dom"/>
</dbReference>
<dbReference type="InterPro" id="IPR036097">
    <property type="entry name" value="HisK_dim/P_sf"/>
</dbReference>
<keyword evidence="10" id="KW-0472">Membrane</keyword>
<organism evidence="13 14">
    <name type="scientific">Duganella sacchari</name>
    <dbReference type="NCBI Taxonomy" id="551987"/>
    <lineage>
        <taxon>Bacteria</taxon>
        <taxon>Pseudomonadati</taxon>
        <taxon>Pseudomonadota</taxon>
        <taxon>Betaproteobacteria</taxon>
        <taxon>Burkholderiales</taxon>
        <taxon>Oxalobacteraceae</taxon>
        <taxon>Telluria group</taxon>
        <taxon>Duganella</taxon>
    </lineage>
</organism>
<feature type="domain" description="HAMP" evidence="12">
    <location>
        <begin position="160"/>
        <end position="212"/>
    </location>
</feature>
<evidence type="ECO:0000256" key="3">
    <source>
        <dbReference type="ARBA" id="ARBA00012438"/>
    </source>
</evidence>
<dbReference type="Proteomes" id="UP000184339">
    <property type="component" value="Unassembled WGS sequence"/>
</dbReference>
<dbReference type="Pfam" id="PF00672">
    <property type="entry name" value="HAMP"/>
    <property type="match status" value="1"/>
</dbReference>
<dbReference type="InterPro" id="IPR050980">
    <property type="entry name" value="2C_sensor_his_kinase"/>
</dbReference>
<keyword evidence="9" id="KW-0067">ATP-binding</keyword>
<evidence type="ECO:0000313" key="14">
    <source>
        <dbReference type="Proteomes" id="UP000184339"/>
    </source>
</evidence>
<evidence type="ECO:0000259" key="11">
    <source>
        <dbReference type="PROSITE" id="PS50109"/>
    </source>
</evidence>
<evidence type="ECO:0000256" key="1">
    <source>
        <dbReference type="ARBA" id="ARBA00000085"/>
    </source>
</evidence>
<dbReference type="EMBL" id="FRCX01000001">
    <property type="protein sequence ID" value="SHM26161.1"/>
    <property type="molecule type" value="Genomic_DNA"/>
</dbReference>
<keyword evidence="5" id="KW-0597">Phosphoprotein</keyword>
<comment type="catalytic activity">
    <reaction evidence="1">
        <text>ATP + protein L-histidine = ADP + protein N-phospho-L-histidine.</text>
        <dbReference type="EC" id="2.7.13.3"/>
    </reaction>
</comment>
<dbReference type="Gene3D" id="3.30.565.10">
    <property type="entry name" value="Histidine kinase-like ATPase, C-terminal domain"/>
    <property type="match status" value="1"/>
</dbReference>
<evidence type="ECO:0000256" key="4">
    <source>
        <dbReference type="ARBA" id="ARBA00022475"/>
    </source>
</evidence>
<evidence type="ECO:0000259" key="12">
    <source>
        <dbReference type="PROSITE" id="PS50885"/>
    </source>
</evidence>
<evidence type="ECO:0000313" key="13">
    <source>
        <dbReference type="EMBL" id="SHM26161.1"/>
    </source>
</evidence>
<feature type="transmembrane region" description="Helical" evidence="10">
    <location>
        <begin position="139"/>
        <end position="159"/>
    </location>
</feature>
<evidence type="ECO:0000256" key="6">
    <source>
        <dbReference type="ARBA" id="ARBA00022679"/>
    </source>
</evidence>
<dbReference type="PRINTS" id="PR00344">
    <property type="entry name" value="BCTRLSENSOR"/>
</dbReference>
<evidence type="ECO:0000256" key="8">
    <source>
        <dbReference type="ARBA" id="ARBA00022777"/>
    </source>
</evidence>
<dbReference type="GO" id="GO:0005886">
    <property type="term" value="C:plasma membrane"/>
    <property type="evidence" value="ECO:0007669"/>
    <property type="project" value="UniProtKB-SubCell"/>
</dbReference>
<dbReference type="STRING" id="551987.SAMN05192549_101132"/>
<dbReference type="InterPro" id="IPR003661">
    <property type="entry name" value="HisK_dim/P_dom"/>
</dbReference>
<dbReference type="Gene3D" id="1.10.8.500">
    <property type="entry name" value="HAMP domain in histidine kinase"/>
    <property type="match status" value="1"/>
</dbReference>
<dbReference type="Pfam" id="PF00512">
    <property type="entry name" value="HisKA"/>
    <property type="match status" value="1"/>
</dbReference>
<reference evidence="14" key="1">
    <citation type="submission" date="2016-11" db="EMBL/GenBank/DDBJ databases">
        <authorList>
            <person name="Varghese N."/>
            <person name="Submissions S."/>
        </authorList>
    </citation>
    <scope>NUCLEOTIDE SEQUENCE [LARGE SCALE GENOMIC DNA]</scope>
    <source>
        <strain evidence="14">Sac-22</strain>
    </source>
</reference>
<evidence type="ECO:0000256" key="7">
    <source>
        <dbReference type="ARBA" id="ARBA00022741"/>
    </source>
</evidence>
<dbReference type="SMART" id="SM00387">
    <property type="entry name" value="HATPase_c"/>
    <property type="match status" value="1"/>
</dbReference>
<keyword evidence="10" id="KW-1133">Transmembrane helix</keyword>
<feature type="transmembrane region" description="Helical" evidence="10">
    <location>
        <begin position="12"/>
        <end position="34"/>
    </location>
</feature>
<dbReference type="GO" id="GO:0000155">
    <property type="term" value="F:phosphorelay sensor kinase activity"/>
    <property type="evidence" value="ECO:0007669"/>
    <property type="project" value="InterPro"/>
</dbReference>
<dbReference type="SUPFAM" id="SSF47384">
    <property type="entry name" value="Homodimeric domain of signal transducing histidine kinase"/>
    <property type="match status" value="1"/>
</dbReference>
<dbReference type="PROSITE" id="PS50109">
    <property type="entry name" value="HIS_KIN"/>
    <property type="match status" value="1"/>
</dbReference>
<comment type="subcellular location">
    <subcellularLocation>
        <location evidence="2">Cell membrane</location>
        <topology evidence="2">Multi-pass membrane protein</topology>
    </subcellularLocation>
</comment>
<evidence type="ECO:0000256" key="2">
    <source>
        <dbReference type="ARBA" id="ARBA00004651"/>
    </source>
</evidence>
<dbReference type="PANTHER" id="PTHR44936:SF10">
    <property type="entry name" value="SENSOR PROTEIN RSTB"/>
    <property type="match status" value="1"/>
</dbReference>
<keyword evidence="4" id="KW-1003">Cell membrane</keyword>
<dbReference type="CDD" id="cd00082">
    <property type="entry name" value="HisKA"/>
    <property type="match status" value="1"/>
</dbReference>
<dbReference type="Gene3D" id="1.10.287.130">
    <property type="match status" value="1"/>
</dbReference>
<gene>
    <name evidence="13" type="ORF">SAMN05192549_101132</name>
</gene>
<dbReference type="InterPro" id="IPR005467">
    <property type="entry name" value="His_kinase_dom"/>
</dbReference>
<dbReference type="SMART" id="SM00304">
    <property type="entry name" value="HAMP"/>
    <property type="match status" value="1"/>
</dbReference>
<evidence type="ECO:0000256" key="10">
    <source>
        <dbReference type="SAM" id="Phobius"/>
    </source>
</evidence>
<feature type="domain" description="Histidine kinase" evidence="11">
    <location>
        <begin position="220"/>
        <end position="418"/>
    </location>
</feature>
<accession>A0A1M7HC60</accession>
<proteinExistence type="predicted"/>
<dbReference type="SUPFAM" id="SSF55874">
    <property type="entry name" value="ATPase domain of HSP90 chaperone/DNA topoisomerase II/histidine kinase"/>
    <property type="match status" value="1"/>
</dbReference>
<dbReference type="PANTHER" id="PTHR44936">
    <property type="entry name" value="SENSOR PROTEIN CREC"/>
    <property type="match status" value="1"/>
</dbReference>
<dbReference type="CDD" id="cd00075">
    <property type="entry name" value="HATPase"/>
    <property type="match status" value="1"/>
</dbReference>
<keyword evidence="14" id="KW-1185">Reference proteome</keyword>
<dbReference type="Pfam" id="PF02518">
    <property type="entry name" value="HATPase_c"/>
    <property type="match status" value="1"/>
</dbReference>
<sequence>MARISMGLPRLYFRFYVALLFILVLFAMAVVMIWNRTGSPLERSNATLAQVMQNVLAPADAPPDVQQAALARVAQGLNAHMTLYTRDWRPLAVVGEQIPARHWRRQGMTGPPPESYVRLPDGRRLLSSEPLGFTRPKAMLHNALLLLALGIGIAAFPLVRHLTKRLERLQMGVEKLGAGDLTARVPVEGKDEVARLAQSFNRAADQIEQLVSAHKTLLANASHELRTPLARIRLALELIQEGIDPKRRAGLEQDIAELNHLLDEILLASRLGAIPQNTDTEELDLLALAAEECAHYDDATLDGESAIMQGDPRLLRRLLRNLLENAHRHGIPPASVQITCAGQVTTLRVWDQGPGVPDPEFERVFEPFFRRRGTLDNTGAGLGLALVRQIARRHGGEARCALMKDGRSCFEVTLPLSAPAPK</sequence>
<dbReference type="GO" id="GO:0005524">
    <property type="term" value="F:ATP binding"/>
    <property type="evidence" value="ECO:0007669"/>
    <property type="project" value="UniProtKB-KW"/>
</dbReference>
<name>A0A1M7HC60_9BURK</name>
<dbReference type="RefSeq" id="WP_072780544.1">
    <property type="nucleotide sequence ID" value="NZ_FRCX01000001.1"/>
</dbReference>
<dbReference type="InterPro" id="IPR003594">
    <property type="entry name" value="HATPase_dom"/>
</dbReference>
<dbReference type="EC" id="2.7.13.3" evidence="3"/>
<dbReference type="InterPro" id="IPR036890">
    <property type="entry name" value="HATPase_C_sf"/>
</dbReference>
<dbReference type="SMART" id="SM00388">
    <property type="entry name" value="HisKA"/>
    <property type="match status" value="1"/>
</dbReference>
<keyword evidence="6" id="KW-0808">Transferase</keyword>
<evidence type="ECO:0000256" key="5">
    <source>
        <dbReference type="ARBA" id="ARBA00022553"/>
    </source>
</evidence>
<dbReference type="PROSITE" id="PS50885">
    <property type="entry name" value="HAMP"/>
    <property type="match status" value="1"/>
</dbReference>
<dbReference type="InterPro" id="IPR004358">
    <property type="entry name" value="Sig_transdc_His_kin-like_C"/>
</dbReference>
<dbReference type="CDD" id="cd06225">
    <property type="entry name" value="HAMP"/>
    <property type="match status" value="1"/>
</dbReference>